<evidence type="ECO:0000256" key="6">
    <source>
        <dbReference type="ARBA" id="ARBA00023082"/>
    </source>
</evidence>
<dbReference type="InterPro" id="IPR038709">
    <property type="entry name" value="RpoN_core-bd_sf"/>
</dbReference>
<dbReference type="GO" id="GO:0000428">
    <property type="term" value="C:DNA-directed RNA polymerase complex"/>
    <property type="evidence" value="ECO:0007669"/>
    <property type="project" value="UniProtKB-KW"/>
</dbReference>
<feature type="domain" description="RNA polymerase sigma factor 54 DNA-binding" evidence="10">
    <location>
        <begin position="316"/>
        <end position="474"/>
    </location>
</feature>
<evidence type="ECO:0000259" key="10">
    <source>
        <dbReference type="Pfam" id="PF04552"/>
    </source>
</evidence>
<dbReference type="Pfam" id="PF00309">
    <property type="entry name" value="Sigma54_AID"/>
    <property type="match status" value="1"/>
</dbReference>
<comment type="caution">
    <text evidence="12">The sequence shown here is derived from an EMBL/GenBank/DDBJ whole genome shotgun (WGS) entry which is preliminary data.</text>
</comment>
<evidence type="ECO:0000256" key="8">
    <source>
        <dbReference type="ARBA" id="ARBA00023163"/>
    </source>
</evidence>
<evidence type="ECO:0000256" key="7">
    <source>
        <dbReference type="ARBA" id="ARBA00023125"/>
    </source>
</evidence>
<proteinExistence type="inferred from homology"/>
<dbReference type="PRINTS" id="PR00045">
    <property type="entry name" value="SIGMA54FCT"/>
</dbReference>
<dbReference type="GO" id="GO:0016987">
    <property type="term" value="F:sigma factor activity"/>
    <property type="evidence" value="ECO:0007669"/>
    <property type="project" value="UniProtKB-KW"/>
</dbReference>
<organism evidence="12 13">
    <name type="scientific">Candidatus Saccharicenans subterraneus</name>
    <dbReference type="NCBI Taxonomy" id="2508984"/>
    <lineage>
        <taxon>Bacteria</taxon>
        <taxon>Candidatus Aminicenantota</taxon>
        <taxon>Candidatus Aminicenantia</taxon>
        <taxon>Candidatus Aminicenantales</taxon>
        <taxon>Candidatus Saccharicenantaceae</taxon>
        <taxon>Candidatus Saccharicenans</taxon>
    </lineage>
</organism>
<dbReference type="PROSITE" id="PS50044">
    <property type="entry name" value="SIGMA54_3"/>
    <property type="match status" value="1"/>
</dbReference>
<evidence type="ECO:0000259" key="11">
    <source>
        <dbReference type="Pfam" id="PF04963"/>
    </source>
</evidence>
<dbReference type="PROSITE" id="PS00718">
    <property type="entry name" value="SIGMA54_2"/>
    <property type="match status" value="1"/>
</dbReference>
<evidence type="ECO:0000313" key="13">
    <source>
        <dbReference type="Proteomes" id="UP000257323"/>
    </source>
</evidence>
<dbReference type="GO" id="GO:0003677">
    <property type="term" value="F:DNA binding"/>
    <property type="evidence" value="ECO:0007669"/>
    <property type="project" value="UniProtKB-KW"/>
</dbReference>
<sequence>MKQKLDQKQVQKLVMAPALQQAIRLLQLTNLELQEVINQELEENPLLETEEEAPQEILASSPAAEEVKSEEELEPASGAPDEFDEIIFAAGFQDYFDEEIPYSGQGEQDRVPFENLVSRSPSLWDHLSWQAGLTFFEADELEIAEFIIGNLNDDGYLTISPEEIADRLQKPLEKVETVRQKIKMFDPPGCGSLVLSEALLAQMDSLNLQDEVARKIISDYLPYLQKADHQELARLLNLSLPELKLHLDLIKNLDPAPGHKYSEDRDLYVVPDIFVVKEDGEWKVYLNEEDLPRLRLNQYYRHLIEAGLKDDRETTRFLKEKMKRALWFIRSLDQRNRTIYRVARYIVDRQKDFLEQGLDHIKPMTLLEVARELGLHESTIGRVVANKYMMTPLGLYPLKFFFHKSLSGTYGEEVSSLRIKERIRKLIENEDRNSPLSDDEIVDILSRENIQIARRTVAKYRGQLDIPPSHIRKKKFMMEEVT</sequence>
<evidence type="ECO:0000256" key="5">
    <source>
        <dbReference type="ARBA" id="ARBA00023015"/>
    </source>
</evidence>
<reference evidence="12 13" key="1">
    <citation type="submission" date="2018-08" db="EMBL/GenBank/DDBJ databases">
        <title>Genome analysis of the thermophilic bacterium of the candidate phylum Aminicenantes from deep subsurface aquifer revealed its physiology and ecological role.</title>
        <authorList>
            <person name="Kadnikov V.V."/>
            <person name="Mardanov A.V."/>
            <person name="Beletsky A.V."/>
            <person name="Karnachuk O.V."/>
            <person name="Ravin N.V."/>
        </authorList>
    </citation>
    <scope>NUCLEOTIDE SEQUENCE [LARGE SCALE GENOMIC DNA]</scope>
    <source>
        <strain evidence="12">BY38</strain>
    </source>
</reference>
<dbReference type="PIRSF" id="PIRSF000774">
    <property type="entry name" value="RpoN"/>
    <property type="match status" value="1"/>
</dbReference>
<dbReference type="NCBIfam" id="TIGR02395">
    <property type="entry name" value="rpoN_sigma"/>
    <property type="match status" value="1"/>
</dbReference>
<dbReference type="Proteomes" id="UP000257323">
    <property type="component" value="Unassembled WGS sequence"/>
</dbReference>
<name>A0A3E2BNL7_9BACT</name>
<feature type="region of interest" description="Disordered" evidence="9">
    <location>
        <begin position="44"/>
        <end position="80"/>
    </location>
</feature>
<dbReference type="GO" id="GO:0001216">
    <property type="term" value="F:DNA-binding transcription activator activity"/>
    <property type="evidence" value="ECO:0007669"/>
    <property type="project" value="InterPro"/>
</dbReference>
<gene>
    <name evidence="12" type="ORF">OP8BY_1830</name>
</gene>
<dbReference type="InterPro" id="IPR007046">
    <property type="entry name" value="RNA_pol_sigma_54_core-bd"/>
</dbReference>
<keyword evidence="6" id="KW-0731">Sigma factor</keyword>
<dbReference type="InterPro" id="IPR000394">
    <property type="entry name" value="RNA_pol_sigma_54"/>
</dbReference>
<dbReference type="InterPro" id="IPR007634">
    <property type="entry name" value="RNA_pol_sigma_54_DNA-bd"/>
</dbReference>
<evidence type="ECO:0000256" key="9">
    <source>
        <dbReference type="SAM" id="MobiDB-lite"/>
    </source>
</evidence>
<dbReference type="GO" id="GO:0006352">
    <property type="term" value="P:DNA-templated transcription initiation"/>
    <property type="evidence" value="ECO:0007669"/>
    <property type="project" value="InterPro"/>
</dbReference>
<feature type="domain" description="RNA polymerase sigma factor 54 core-binding" evidence="11">
    <location>
        <begin position="113"/>
        <end position="300"/>
    </location>
</feature>
<keyword evidence="7" id="KW-0238">DNA-binding</keyword>
<comment type="similarity">
    <text evidence="1">Belongs to the sigma-54 factor family.</text>
</comment>
<keyword evidence="8" id="KW-0804">Transcription</keyword>
<dbReference type="EMBL" id="QUAH01000004">
    <property type="protein sequence ID" value="RFT16226.1"/>
    <property type="molecule type" value="Genomic_DNA"/>
</dbReference>
<dbReference type="Pfam" id="PF04552">
    <property type="entry name" value="Sigma54_DBD"/>
    <property type="match status" value="1"/>
</dbReference>
<evidence type="ECO:0000256" key="2">
    <source>
        <dbReference type="ARBA" id="ARBA00022478"/>
    </source>
</evidence>
<evidence type="ECO:0000256" key="1">
    <source>
        <dbReference type="ARBA" id="ARBA00008798"/>
    </source>
</evidence>
<keyword evidence="4" id="KW-0548">Nucleotidyltransferase</keyword>
<evidence type="ECO:0000256" key="4">
    <source>
        <dbReference type="ARBA" id="ARBA00022695"/>
    </source>
</evidence>
<evidence type="ECO:0000313" key="12">
    <source>
        <dbReference type="EMBL" id="RFT16226.1"/>
    </source>
</evidence>
<dbReference type="PANTHER" id="PTHR32248">
    <property type="entry name" value="RNA POLYMERASE SIGMA-54 FACTOR"/>
    <property type="match status" value="1"/>
</dbReference>
<dbReference type="Pfam" id="PF04963">
    <property type="entry name" value="Sigma54_CBD"/>
    <property type="match status" value="1"/>
</dbReference>
<dbReference type="Gene3D" id="1.10.10.1330">
    <property type="entry name" value="RNA polymerase sigma-54 factor, core-binding domain"/>
    <property type="match status" value="1"/>
</dbReference>
<dbReference type="Gene3D" id="1.10.10.60">
    <property type="entry name" value="Homeodomain-like"/>
    <property type="match status" value="1"/>
</dbReference>
<protein>
    <submittedName>
        <fullName evidence="12">RNA polymerase sigma-54 factor RpoN</fullName>
    </submittedName>
</protein>
<dbReference type="AlphaFoldDB" id="A0A3E2BNL7"/>
<feature type="compositionally biased region" description="Acidic residues" evidence="9">
    <location>
        <begin position="44"/>
        <end position="54"/>
    </location>
</feature>
<accession>A0A3E2BNL7</accession>
<keyword evidence="3" id="KW-0808">Transferase</keyword>
<keyword evidence="5" id="KW-0805">Transcription regulation</keyword>
<keyword evidence="2" id="KW-0240">DNA-directed RNA polymerase</keyword>
<evidence type="ECO:0000256" key="3">
    <source>
        <dbReference type="ARBA" id="ARBA00022679"/>
    </source>
</evidence>
<dbReference type="GO" id="GO:0016779">
    <property type="term" value="F:nucleotidyltransferase activity"/>
    <property type="evidence" value="ECO:0007669"/>
    <property type="project" value="UniProtKB-KW"/>
</dbReference>
<dbReference type="PANTHER" id="PTHR32248:SF4">
    <property type="entry name" value="RNA POLYMERASE SIGMA-54 FACTOR"/>
    <property type="match status" value="1"/>
</dbReference>